<gene>
    <name evidence="3" type="primary">NCAS0J01440</name>
    <name evidence="3" type="ordered locus">NCAS_0J01440</name>
</gene>
<evidence type="ECO:0000256" key="2">
    <source>
        <dbReference type="SAM" id="SignalP"/>
    </source>
</evidence>
<feature type="chain" id="PRO_5003410894" evidence="2">
    <location>
        <begin position="24"/>
        <end position="270"/>
    </location>
</feature>
<dbReference type="HOGENOM" id="CLU_1030920_0_0_1"/>
<organism evidence="3 4">
    <name type="scientific">Naumovozyma castellii</name>
    <name type="common">Yeast</name>
    <name type="synonym">Saccharomyces castellii</name>
    <dbReference type="NCBI Taxonomy" id="27288"/>
    <lineage>
        <taxon>Eukaryota</taxon>
        <taxon>Fungi</taxon>
        <taxon>Dikarya</taxon>
        <taxon>Ascomycota</taxon>
        <taxon>Saccharomycotina</taxon>
        <taxon>Saccharomycetes</taxon>
        <taxon>Saccharomycetales</taxon>
        <taxon>Saccharomycetaceae</taxon>
        <taxon>Naumovozyma</taxon>
    </lineage>
</organism>
<dbReference type="EMBL" id="HE576761">
    <property type="protein sequence ID" value="CCC72123.1"/>
    <property type="molecule type" value="Genomic_DNA"/>
</dbReference>
<dbReference type="Proteomes" id="UP000001640">
    <property type="component" value="Chromosome 10"/>
</dbReference>
<dbReference type="OMA" id="CISEAGR"/>
<keyword evidence="2" id="KW-0732">Signal</keyword>
<keyword evidence="1" id="KW-1133">Transmembrane helix</keyword>
<dbReference type="GeneID" id="96905820"/>
<feature type="transmembrane region" description="Helical" evidence="1">
    <location>
        <begin position="39"/>
        <end position="60"/>
    </location>
</feature>
<reference evidence="3 4" key="1">
    <citation type="journal article" date="2011" name="Proc. Natl. Acad. Sci. U.S.A.">
        <title>Evolutionary erosion of yeast sex chromosomes by mating-type switching accidents.</title>
        <authorList>
            <person name="Gordon J.L."/>
            <person name="Armisen D."/>
            <person name="Proux-Wera E."/>
            <person name="Oheigeartaigh S.S."/>
            <person name="Byrne K.P."/>
            <person name="Wolfe K.H."/>
        </authorList>
    </citation>
    <scope>NUCLEOTIDE SEQUENCE [LARGE SCALE GENOMIC DNA]</scope>
    <source>
        <strain evidence="4">ATCC 76901 / BCRC 22586 / CBS 4309 / NBRC 1992 / NRRL Y-12630</strain>
    </source>
</reference>
<keyword evidence="4" id="KW-1185">Reference proteome</keyword>
<evidence type="ECO:0000313" key="4">
    <source>
        <dbReference type="Proteomes" id="UP000001640"/>
    </source>
</evidence>
<protein>
    <submittedName>
        <fullName evidence="3">Uncharacterized protein</fullName>
    </submittedName>
</protein>
<evidence type="ECO:0000313" key="3">
    <source>
        <dbReference type="EMBL" id="CCC72123.1"/>
    </source>
</evidence>
<sequence length="270" mass="30037">MKFTTKKVILTTITVCFLQLVSGFPIEKRDRNSSKFSDTLIADMFLFIQLLGGCALGGGVGSIAGAFVCAFTFLAILCNMMVTILTLVDRFVNDPSGSSVTMNFSTMLDSTGVGNIDKLKNYLGEYLDISMHVSSTYMGEMNSTKVNCVSFELTDSKLFPKCVDTKICISEAGRKKVLHQSGPLPLKIVKTLATKAGSFGIATPIKHPKMFMKSLLMTFKEDTSVFLEQFQELFHKLKSPDWRGENHQGHEFSIEDSRDGNKLLFYFEFT</sequence>
<dbReference type="AlphaFoldDB" id="G0VKT5"/>
<dbReference type="RefSeq" id="XP_003678461.1">
    <property type="nucleotide sequence ID" value="XM_003678413.1"/>
</dbReference>
<name>G0VKT5_NAUCA</name>
<keyword evidence="1" id="KW-0472">Membrane</keyword>
<feature type="transmembrane region" description="Helical" evidence="1">
    <location>
        <begin position="67"/>
        <end position="88"/>
    </location>
</feature>
<reference key="2">
    <citation type="submission" date="2011-08" db="EMBL/GenBank/DDBJ databases">
        <title>Genome sequence of Naumovozyma castellii.</title>
        <authorList>
            <person name="Gordon J.L."/>
            <person name="Armisen D."/>
            <person name="Proux-Wera E."/>
            <person name="OhEigeartaigh S.S."/>
            <person name="Byrne K.P."/>
            <person name="Wolfe K.H."/>
        </authorList>
    </citation>
    <scope>NUCLEOTIDE SEQUENCE</scope>
    <source>
        <strain>Type strain:CBS 4309</strain>
    </source>
</reference>
<evidence type="ECO:0000256" key="1">
    <source>
        <dbReference type="SAM" id="Phobius"/>
    </source>
</evidence>
<accession>G0VKT5</accession>
<proteinExistence type="predicted"/>
<dbReference type="InParanoid" id="G0VKT5"/>
<feature type="signal peptide" evidence="2">
    <location>
        <begin position="1"/>
        <end position="23"/>
    </location>
</feature>
<keyword evidence="1" id="KW-0812">Transmembrane</keyword>
<dbReference type="KEGG" id="ncs:NCAS_0J01440"/>